<feature type="transmembrane region" description="Helical" evidence="6">
    <location>
        <begin position="375"/>
        <end position="397"/>
    </location>
</feature>
<feature type="transmembrane region" description="Helical" evidence="6">
    <location>
        <begin position="263"/>
        <end position="283"/>
    </location>
</feature>
<evidence type="ECO:0000256" key="5">
    <source>
        <dbReference type="ARBA" id="ARBA00023136"/>
    </source>
</evidence>
<name>A0A846LN12_9ACTN</name>
<feature type="transmembrane region" description="Helical" evidence="6">
    <location>
        <begin position="236"/>
        <end position="257"/>
    </location>
</feature>
<keyword evidence="5 6" id="KW-0472">Membrane</keyword>
<organism evidence="8 9">
    <name type="scientific">Modestobacter marinus</name>
    <dbReference type="NCBI Taxonomy" id="477641"/>
    <lineage>
        <taxon>Bacteria</taxon>
        <taxon>Bacillati</taxon>
        <taxon>Actinomycetota</taxon>
        <taxon>Actinomycetes</taxon>
        <taxon>Geodermatophilales</taxon>
        <taxon>Geodermatophilaceae</taxon>
        <taxon>Modestobacter</taxon>
    </lineage>
</organism>
<keyword evidence="4 6" id="KW-1133">Transmembrane helix</keyword>
<dbReference type="AlphaFoldDB" id="A0A846LN12"/>
<comment type="subcellular location">
    <subcellularLocation>
        <location evidence="1">Membrane</location>
        <topology evidence="1">Multi-pass membrane protein</topology>
    </subcellularLocation>
</comment>
<dbReference type="InterPro" id="IPR001248">
    <property type="entry name" value="Pur-cyt_permease"/>
</dbReference>
<reference evidence="7" key="1">
    <citation type="journal article" date="2014" name="Int. J. Syst. Evol. Microbiol.">
        <title>Complete genome of a new Firmicutes species belonging to the dominant human colonic microbiota ('Ruminococcus bicirculans') reveals two chromosomes and a selective capacity to utilize plant glucans.</title>
        <authorList>
            <consortium name="NISC Comparative Sequencing Program"/>
            <person name="Wegmann U."/>
            <person name="Louis P."/>
            <person name="Goesmann A."/>
            <person name="Henrissat B."/>
            <person name="Duncan S.H."/>
            <person name="Flint H.J."/>
        </authorList>
    </citation>
    <scope>NUCLEOTIDE SEQUENCE</scope>
    <source>
        <strain evidence="7">CGMCC 4.5581</strain>
    </source>
</reference>
<evidence type="ECO:0000313" key="9">
    <source>
        <dbReference type="Proteomes" id="UP000552836"/>
    </source>
</evidence>
<dbReference type="RefSeq" id="WP_166754276.1">
    <property type="nucleotide sequence ID" value="NZ_BAABJU010000001.1"/>
</dbReference>
<reference evidence="8 9" key="3">
    <citation type="submission" date="2020-02" db="EMBL/GenBank/DDBJ databases">
        <title>Sequencing the genomes of 1000 actinobacteria strains.</title>
        <authorList>
            <person name="Klenk H.-P."/>
        </authorList>
    </citation>
    <scope>NUCLEOTIDE SEQUENCE [LARGE SCALE GENOMIC DNA]</scope>
    <source>
        <strain evidence="8 9">DSM 45201</strain>
    </source>
</reference>
<accession>A0A846LN12</accession>
<dbReference type="InterPro" id="IPR030191">
    <property type="entry name" value="CodB"/>
</dbReference>
<dbReference type="PANTHER" id="PTHR30569:SF0">
    <property type="entry name" value="CYTOSINE PERMEASE"/>
    <property type="match status" value="1"/>
</dbReference>
<evidence type="ECO:0000256" key="4">
    <source>
        <dbReference type="ARBA" id="ARBA00022989"/>
    </source>
</evidence>
<evidence type="ECO:0000313" key="7">
    <source>
        <dbReference type="EMBL" id="GGL48699.1"/>
    </source>
</evidence>
<comment type="caution">
    <text evidence="8">The sequence shown here is derived from an EMBL/GenBank/DDBJ whole genome shotgun (WGS) entry which is preliminary data.</text>
</comment>
<evidence type="ECO:0000313" key="10">
    <source>
        <dbReference type="Proteomes" id="UP000648663"/>
    </source>
</evidence>
<keyword evidence="10" id="KW-1185">Reference proteome</keyword>
<reference evidence="7" key="4">
    <citation type="submission" date="2024-05" db="EMBL/GenBank/DDBJ databases">
        <authorList>
            <person name="Sun Q."/>
            <person name="Zhou Y."/>
        </authorList>
    </citation>
    <scope>NUCLEOTIDE SEQUENCE</scope>
    <source>
        <strain evidence="7">CGMCC 4.5581</strain>
    </source>
</reference>
<feature type="transmembrane region" description="Helical" evidence="6">
    <location>
        <begin position="106"/>
        <end position="127"/>
    </location>
</feature>
<dbReference type="GO" id="GO:0015209">
    <property type="term" value="F:cytosine transmembrane transporter activity"/>
    <property type="evidence" value="ECO:0007669"/>
    <property type="project" value="InterPro"/>
</dbReference>
<proteinExistence type="inferred from homology"/>
<gene>
    <name evidence="8" type="ORF">FB380_001184</name>
    <name evidence="7" type="ORF">GCM10011589_01540</name>
</gene>
<reference evidence="10" key="2">
    <citation type="journal article" date="2019" name="Int. J. Syst. Evol. Microbiol.">
        <title>The Global Catalogue of Microorganisms (GCM) 10K type strain sequencing project: providing services to taxonomists for standard genome sequencing and annotation.</title>
        <authorList>
            <consortium name="The Broad Institute Genomics Platform"/>
            <consortium name="The Broad Institute Genome Sequencing Center for Infectious Disease"/>
            <person name="Wu L."/>
            <person name="Ma J."/>
        </authorList>
    </citation>
    <scope>NUCLEOTIDE SEQUENCE [LARGE SCALE GENOMIC DNA]</scope>
    <source>
        <strain evidence="10">CGMCC 4.5581</strain>
    </source>
</reference>
<comment type="similarity">
    <text evidence="2">Belongs to the purine-cytosine permease (2.A.39) family.</text>
</comment>
<dbReference type="EMBL" id="JAAMPA010000001">
    <property type="protein sequence ID" value="NIH66738.1"/>
    <property type="molecule type" value="Genomic_DNA"/>
</dbReference>
<dbReference type="Gene3D" id="1.10.4160.10">
    <property type="entry name" value="Hydantoin permease"/>
    <property type="match status" value="1"/>
</dbReference>
<evidence type="ECO:0000313" key="8">
    <source>
        <dbReference type="EMBL" id="NIH66738.1"/>
    </source>
</evidence>
<evidence type="ECO:0000256" key="6">
    <source>
        <dbReference type="SAM" id="Phobius"/>
    </source>
</evidence>
<dbReference type="Proteomes" id="UP000648663">
    <property type="component" value="Unassembled WGS sequence"/>
</dbReference>
<dbReference type="EMBL" id="BMMI01000001">
    <property type="protein sequence ID" value="GGL48699.1"/>
    <property type="molecule type" value="Genomic_DNA"/>
</dbReference>
<feature type="transmembrane region" description="Helical" evidence="6">
    <location>
        <begin position="334"/>
        <end position="355"/>
    </location>
</feature>
<feature type="transmembrane region" description="Helical" evidence="6">
    <location>
        <begin position="197"/>
        <end position="216"/>
    </location>
</feature>
<evidence type="ECO:0000256" key="3">
    <source>
        <dbReference type="ARBA" id="ARBA00022692"/>
    </source>
</evidence>
<feature type="transmembrane region" description="Helical" evidence="6">
    <location>
        <begin position="310"/>
        <end position="328"/>
    </location>
</feature>
<sequence>MSTSGTVGTTTSGADAPLTLTEPAARTLGFRESAGLWGNLGISLLLPVAAVYVVLPGRPLSVTLGAIVVGAVIGASLLGLAAAAGAREGVPAMVLLRGLLGRRASYLPTALNLVQCIGWATFEIVIIAEAASRVLDAPRWPFVLIAGVLATAMALRPLGVVRVLSRYAVWAALAAIVYLFVEVLSEPLAPLDSGGAASFWTATDIVIALPISWFPLAADYTRHVRSGRVAGTSTALGYGLATVAMFTLGVLALAAYGSSGLDVIDALLAVPLGALAVLVLVTVELDEAFANVYSTAVSAQNVVARLDRRLLALGVGATATVLALSFDIVAYEPFLFLIGAVFVPLIGVFLVAYALRTPGRWDTSDTAPARLVYLLPWLAGFVAYQLTLPTFFAGVGAGWTSWWTARQSDLGIDPANGWSASLVSLAVAAVLTAVIALLDARRGRQPA</sequence>
<keyword evidence="3 6" id="KW-0812">Transmembrane</keyword>
<evidence type="ECO:0000256" key="2">
    <source>
        <dbReference type="ARBA" id="ARBA00008974"/>
    </source>
</evidence>
<dbReference type="Pfam" id="PF02133">
    <property type="entry name" value="Transp_cyt_pur"/>
    <property type="match status" value="1"/>
</dbReference>
<feature type="transmembrane region" description="Helical" evidence="6">
    <location>
        <begin position="36"/>
        <end position="55"/>
    </location>
</feature>
<dbReference type="PANTHER" id="PTHR30569">
    <property type="entry name" value="CYTOSINE TRANSPORTER CODB"/>
    <property type="match status" value="1"/>
</dbReference>
<feature type="transmembrane region" description="Helical" evidence="6">
    <location>
        <begin position="167"/>
        <end position="185"/>
    </location>
</feature>
<dbReference type="Proteomes" id="UP000552836">
    <property type="component" value="Unassembled WGS sequence"/>
</dbReference>
<feature type="transmembrane region" description="Helical" evidence="6">
    <location>
        <begin position="61"/>
        <end position="85"/>
    </location>
</feature>
<evidence type="ECO:0000256" key="1">
    <source>
        <dbReference type="ARBA" id="ARBA00004141"/>
    </source>
</evidence>
<feature type="transmembrane region" description="Helical" evidence="6">
    <location>
        <begin position="417"/>
        <end position="438"/>
    </location>
</feature>
<feature type="transmembrane region" description="Helical" evidence="6">
    <location>
        <begin position="139"/>
        <end position="155"/>
    </location>
</feature>
<protein>
    <submittedName>
        <fullName evidence="7">Cytosine permease</fullName>
    </submittedName>
    <submittedName>
        <fullName evidence="8">Putative hydroxymethylpyrimidine transporter CytX</fullName>
    </submittedName>
</protein>
<dbReference type="GO" id="GO:0005886">
    <property type="term" value="C:plasma membrane"/>
    <property type="evidence" value="ECO:0007669"/>
    <property type="project" value="TreeGrafter"/>
</dbReference>